<evidence type="ECO:0008006" key="3">
    <source>
        <dbReference type="Google" id="ProtNLM"/>
    </source>
</evidence>
<proteinExistence type="predicted"/>
<sequence length="299" mass="33501">MNQTFQIPSQSERVAVDMAKMASSIAVQRPYFAFRSLYKVLSEWDIWGDFKPEQPLGSESGPLATAEAGRHLAILGSCAAALSQTEGERVYYLAAQAKWDLQCHSTDFTPRQLMTARAKIVDRSRKMVTAKTELLIEGRLFGTLSVRYQILAEKTFEKLFSSHREPIRSPSVSSPYTRAFPLSVLALSAREITASSIGFSPVLCEGHFPEYPMWPVAVVMYGMSQVTARLLDHRMGRNVFYRVLYAVIEADELVPANKQLVFSARFAFMSADGKLCDVVCSTSYERRVIATTRIELAIE</sequence>
<protein>
    <recommendedName>
        <fullName evidence="3">A-factor biosynthesis hotdog domain-containing protein</fullName>
    </recommendedName>
</protein>
<dbReference type="AlphaFoldDB" id="A0A1H2MIS1"/>
<organism evidence="1 2">
    <name type="scientific">Pseudomonas mucidolens</name>
    <dbReference type="NCBI Taxonomy" id="46679"/>
    <lineage>
        <taxon>Bacteria</taxon>
        <taxon>Pseudomonadati</taxon>
        <taxon>Pseudomonadota</taxon>
        <taxon>Gammaproteobacteria</taxon>
        <taxon>Pseudomonadales</taxon>
        <taxon>Pseudomonadaceae</taxon>
        <taxon>Pseudomonas</taxon>
    </lineage>
</organism>
<keyword evidence="2" id="KW-1185">Reference proteome</keyword>
<name>A0A1H2MIS1_9PSED</name>
<dbReference type="RefSeq" id="WP_084377846.1">
    <property type="nucleotide sequence ID" value="NZ_LS483433.1"/>
</dbReference>
<dbReference type="Proteomes" id="UP000198600">
    <property type="component" value="Chromosome I"/>
</dbReference>
<reference evidence="2" key="1">
    <citation type="submission" date="2016-10" db="EMBL/GenBank/DDBJ databases">
        <authorList>
            <person name="Varghese N."/>
            <person name="Submissions S."/>
        </authorList>
    </citation>
    <scope>NUCLEOTIDE SEQUENCE [LARGE SCALE GENOMIC DNA]</scope>
    <source>
        <strain evidence="2">LMG 2223</strain>
    </source>
</reference>
<evidence type="ECO:0000313" key="2">
    <source>
        <dbReference type="Proteomes" id="UP000198600"/>
    </source>
</evidence>
<dbReference type="STRING" id="46679.SAMN05216202_1693"/>
<evidence type="ECO:0000313" key="1">
    <source>
        <dbReference type="EMBL" id="SDU92396.1"/>
    </source>
</evidence>
<dbReference type="OrthoDB" id="1117133at2"/>
<dbReference type="EMBL" id="LT629802">
    <property type="protein sequence ID" value="SDU92396.1"/>
    <property type="molecule type" value="Genomic_DNA"/>
</dbReference>
<accession>A0A1H2MIS1</accession>
<gene>
    <name evidence="1" type="ORF">SAMN05216202_1693</name>
</gene>